<dbReference type="EMBL" id="AKRT01000034">
    <property type="protein sequence ID" value="EIR25567.1"/>
    <property type="molecule type" value="Genomic_DNA"/>
</dbReference>
<sequence length="37" mass="4077">MEKAPPARPFLGSSFFAHMFFPALSPDCVDNSITAFE</sequence>
<organism evidence="1 2">
    <name type="scientific">Yersinia pestis PY-08</name>
    <dbReference type="NCBI Taxonomy" id="992134"/>
    <lineage>
        <taxon>Bacteria</taxon>
        <taxon>Pseudomonadati</taxon>
        <taxon>Pseudomonadota</taxon>
        <taxon>Gammaproteobacteria</taxon>
        <taxon>Enterobacterales</taxon>
        <taxon>Yersiniaceae</taxon>
        <taxon>Yersinia</taxon>
    </lineage>
</organism>
<protein>
    <submittedName>
        <fullName evidence="1">Uncharacterized protein</fullName>
    </submittedName>
</protein>
<evidence type="ECO:0000313" key="2">
    <source>
        <dbReference type="Proteomes" id="UP000003231"/>
    </source>
</evidence>
<name>A0AB72ZS34_YERPE</name>
<proteinExistence type="predicted"/>
<reference evidence="1 2" key="1">
    <citation type="submission" date="2012-05" db="EMBL/GenBank/DDBJ databases">
        <title>Genome sequence of Yersinia Pestis PY-08.</title>
        <authorList>
            <person name="Santana-Cruz I."/>
            <person name="Sengamalay N."/>
            <person name="McCracken C."/>
            <person name="Daugherty S.C."/>
            <person name="Maroo A."/>
            <person name="Vara P.G."/>
            <person name="Tallon L.J."/>
            <person name="Sadzewicz L."/>
            <person name="Vinetz J.M."/>
            <person name="Cespedes Zambrano M.J."/>
            <person name="Fraser-Liggett C.M."/>
            <person name="Tettelin H."/>
        </authorList>
    </citation>
    <scope>NUCLEOTIDE SEQUENCE [LARGE SCALE GENOMIC DNA]</scope>
    <source>
        <strain evidence="1 2">PY-08</strain>
    </source>
</reference>
<accession>A0AB72ZS34</accession>
<dbReference type="Proteomes" id="UP000003231">
    <property type="component" value="Unassembled WGS sequence"/>
</dbReference>
<evidence type="ECO:0000313" key="1">
    <source>
        <dbReference type="EMBL" id="EIR25567.1"/>
    </source>
</evidence>
<dbReference type="AlphaFoldDB" id="A0AB72ZS34"/>
<comment type="caution">
    <text evidence="1">The sequence shown here is derived from an EMBL/GenBank/DDBJ whole genome shotgun (WGS) entry which is preliminary data.</text>
</comment>
<gene>
    <name evidence="1" type="ORF">YPPY08_5027</name>
</gene>